<evidence type="ECO:0000259" key="5">
    <source>
        <dbReference type="PROSITE" id="PS50975"/>
    </source>
</evidence>
<dbReference type="RefSeq" id="WP_387964918.1">
    <property type="nucleotide sequence ID" value="NZ_JBHSGP010000014.1"/>
</dbReference>
<dbReference type="EMBL" id="JBHSGP010000014">
    <property type="protein sequence ID" value="MFC4723491.1"/>
    <property type="molecule type" value="Genomic_DNA"/>
</dbReference>
<sequence length="400" mass="45484">MTDQPLNFLCISTFYKGIDFLKRCKSEGNTVYLLTKKNLEHEAWPWESIDDVFYIDNWNEKDIIKGIAFKYRHIKFDRFVALDDFDVENVAALREHFRMPGMGSTTSRYFRDKLAMRMKAKEEGVNVPEFTALFHDHEINAYADRVSPPWLLKPRSEASAAGIKKIHSKDELWQIVNDLGDERDNYLVEKFAPGDVYHVDGLNIDGKVAFSRVSKYLDTPFEVAHGGGIFRSATCEIGSKVEKSLTKMNAQVMKAFGMQFGASHTEFIQSKATGELFFLETSSRVGGANLAEMVQFASGINLWSEWAKIESDTLKKTTYSLPKAANKYAGIVVSLSRFEHPDTSSFTDPEIVWRMNKAWHIGLIVVSESSERVLQLLDLYTQRIANEFHASSPAPDKLSR</sequence>
<evidence type="ECO:0000256" key="3">
    <source>
        <dbReference type="ARBA" id="ARBA00022840"/>
    </source>
</evidence>
<dbReference type="PROSITE" id="PS50975">
    <property type="entry name" value="ATP_GRASP"/>
    <property type="match status" value="1"/>
</dbReference>
<comment type="caution">
    <text evidence="6">The sequence shown here is derived from an EMBL/GenBank/DDBJ whole genome shotgun (WGS) entry which is preliminary data.</text>
</comment>
<organism evidence="6 7">
    <name type="scientific">Geojedonia litorea</name>
    <dbReference type="NCBI Taxonomy" id="1268269"/>
    <lineage>
        <taxon>Bacteria</taxon>
        <taxon>Pseudomonadati</taxon>
        <taxon>Bacteroidota</taxon>
        <taxon>Flavobacteriia</taxon>
        <taxon>Flavobacteriales</taxon>
        <taxon>Flavobacteriaceae</taxon>
        <taxon>Geojedonia</taxon>
    </lineage>
</organism>
<feature type="domain" description="ATP-grasp" evidence="5">
    <location>
        <begin position="117"/>
        <end position="311"/>
    </location>
</feature>
<dbReference type="Gene3D" id="3.30.470.20">
    <property type="entry name" value="ATP-grasp fold, B domain"/>
    <property type="match status" value="1"/>
</dbReference>
<dbReference type="InterPro" id="IPR011761">
    <property type="entry name" value="ATP-grasp"/>
</dbReference>
<proteinExistence type="predicted"/>
<keyword evidence="1" id="KW-0436">Ligase</keyword>
<evidence type="ECO:0000256" key="2">
    <source>
        <dbReference type="ARBA" id="ARBA00022741"/>
    </source>
</evidence>
<keyword evidence="3 4" id="KW-0067">ATP-binding</keyword>
<dbReference type="InterPro" id="IPR052032">
    <property type="entry name" value="ATP-dep_AA_Ligase"/>
</dbReference>
<dbReference type="PANTHER" id="PTHR43585">
    <property type="entry name" value="FUMIPYRROLE BIOSYNTHESIS PROTEIN C"/>
    <property type="match status" value="1"/>
</dbReference>
<evidence type="ECO:0000313" key="6">
    <source>
        <dbReference type="EMBL" id="MFC4723491.1"/>
    </source>
</evidence>
<dbReference type="SUPFAM" id="SSF56059">
    <property type="entry name" value="Glutathione synthetase ATP-binding domain-like"/>
    <property type="match status" value="1"/>
</dbReference>
<keyword evidence="7" id="KW-1185">Reference proteome</keyword>
<evidence type="ECO:0000256" key="1">
    <source>
        <dbReference type="ARBA" id="ARBA00022598"/>
    </source>
</evidence>
<dbReference type="InterPro" id="IPR013815">
    <property type="entry name" value="ATP_grasp_subdomain_1"/>
</dbReference>
<evidence type="ECO:0000256" key="4">
    <source>
        <dbReference type="PROSITE-ProRule" id="PRU00409"/>
    </source>
</evidence>
<dbReference type="Proteomes" id="UP001595953">
    <property type="component" value="Unassembled WGS sequence"/>
</dbReference>
<name>A0ABV9N8B6_9FLAO</name>
<gene>
    <name evidence="6" type="ORF">ACFO5O_14235</name>
</gene>
<dbReference type="Gene3D" id="3.40.50.20">
    <property type="match status" value="1"/>
</dbReference>
<dbReference type="PANTHER" id="PTHR43585:SF2">
    <property type="entry name" value="ATP-GRASP ENZYME FSQD"/>
    <property type="match status" value="1"/>
</dbReference>
<reference evidence="7" key="1">
    <citation type="journal article" date="2019" name="Int. J. Syst. Evol. Microbiol.">
        <title>The Global Catalogue of Microorganisms (GCM) 10K type strain sequencing project: providing services to taxonomists for standard genome sequencing and annotation.</title>
        <authorList>
            <consortium name="The Broad Institute Genomics Platform"/>
            <consortium name="The Broad Institute Genome Sequencing Center for Infectious Disease"/>
            <person name="Wu L."/>
            <person name="Ma J."/>
        </authorList>
    </citation>
    <scope>NUCLEOTIDE SEQUENCE [LARGE SCALE GENOMIC DNA]</scope>
    <source>
        <strain evidence="7">CCUG 63682</strain>
    </source>
</reference>
<accession>A0ABV9N8B6</accession>
<evidence type="ECO:0000313" key="7">
    <source>
        <dbReference type="Proteomes" id="UP001595953"/>
    </source>
</evidence>
<protein>
    <submittedName>
        <fullName evidence="6">Acetyl-CoA carboxylase biotin carboxylase subunit family protein</fullName>
    </submittedName>
</protein>
<keyword evidence="2 4" id="KW-0547">Nucleotide-binding</keyword>
<dbReference type="Gene3D" id="3.30.1490.20">
    <property type="entry name" value="ATP-grasp fold, A domain"/>
    <property type="match status" value="1"/>
</dbReference>